<sequence length="467" mass="52095">MSQKQGAQELLPLPIIFEAKTAQHGWPAEARWERLRTSAARYGRALGSALVVSLIMLGYSRTLFMLLHGIVEKASPIHAFRSSSSYNTLQQQRVGIAHRQLLDMAEPSPAMGSLHCPAMAPLKVLCASVVGSTPQVRQNLLRNMLELGDKCDWALISSDSSSDTLATALEEVAAQGVSIVSIQDGRAEDPSLKVLQWPLLRALLSRYQYVWLLDERLSFETFDFATFTAAHSLGFKEGAAIIAHPAVYSAQSVTDETAAKLQHPAHKLNDPNYWRQRQWRRLIRAEPPYDSDYDFDIDVLLQEVEVAAARTAYVSAQAPFINTDFFAFFLDEVLLSEVAIQTGSNWGPDLFWCAAAWEYEKKVTGLERPACVAVPGASLLQLDLEGAQPLNEEKTPQDDDAMQAYGRLYPRWRWTPWRQRKAQRTRVATAQQVLSACADVTYAEVQRKMALAAAKLKIAAERSEWSA</sequence>
<keyword evidence="3" id="KW-1185">Reference proteome</keyword>
<accession>A0A835YLF0</accession>
<gene>
    <name evidence="2" type="ORF">JKP88DRAFT_336776</name>
</gene>
<comment type="caution">
    <text evidence="2">The sequence shown here is derived from an EMBL/GenBank/DDBJ whole genome shotgun (WGS) entry which is preliminary data.</text>
</comment>
<evidence type="ECO:0000256" key="1">
    <source>
        <dbReference type="SAM" id="Phobius"/>
    </source>
</evidence>
<organism evidence="2 3">
    <name type="scientific">Tribonema minus</name>
    <dbReference type="NCBI Taxonomy" id="303371"/>
    <lineage>
        <taxon>Eukaryota</taxon>
        <taxon>Sar</taxon>
        <taxon>Stramenopiles</taxon>
        <taxon>Ochrophyta</taxon>
        <taxon>PX clade</taxon>
        <taxon>Xanthophyceae</taxon>
        <taxon>Tribonematales</taxon>
        <taxon>Tribonemataceae</taxon>
        <taxon>Tribonema</taxon>
    </lineage>
</organism>
<evidence type="ECO:0000313" key="2">
    <source>
        <dbReference type="EMBL" id="KAG5175987.1"/>
    </source>
</evidence>
<feature type="transmembrane region" description="Helical" evidence="1">
    <location>
        <begin position="45"/>
        <end position="67"/>
    </location>
</feature>
<name>A0A835YLF0_9STRA</name>
<keyword evidence="1" id="KW-0472">Membrane</keyword>
<dbReference type="AlphaFoldDB" id="A0A835YLF0"/>
<reference evidence="2" key="1">
    <citation type="submission" date="2021-02" db="EMBL/GenBank/DDBJ databases">
        <title>First Annotated Genome of the Yellow-green Alga Tribonema minus.</title>
        <authorList>
            <person name="Mahan K.M."/>
        </authorList>
    </citation>
    <scope>NUCLEOTIDE SEQUENCE</scope>
    <source>
        <strain evidence="2">UTEX B ZZ1240</strain>
    </source>
</reference>
<keyword evidence="1" id="KW-1133">Transmembrane helix</keyword>
<dbReference type="Proteomes" id="UP000664859">
    <property type="component" value="Unassembled WGS sequence"/>
</dbReference>
<keyword evidence="1" id="KW-0812">Transmembrane</keyword>
<proteinExistence type="predicted"/>
<evidence type="ECO:0000313" key="3">
    <source>
        <dbReference type="Proteomes" id="UP000664859"/>
    </source>
</evidence>
<dbReference type="EMBL" id="JAFCMP010000542">
    <property type="protein sequence ID" value="KAG5175987.1"/>
    <property type="molecule type" value="Genomic_DNA"/>
</dbReference>
<protein>
    <submittedName>
        <fullName evidence="2">Uncharacterized protein</fullName>
    </submittedName>
</protein>